<dbReference type="Proteomes" id="UP000238180">
    <property type="component" value="Unassembled WGS sequence"/>
</dbReference>
<reference evidence="1 2" key="1">
    <citation type="submission" date="2018-02" db="EMBL/GenBank/DDBJ databases">
        <authorList>
            <person name="Cohen D.B."/>
            <person name="Kent A.D."/>
        </authorList>
    </citation>
    <scope>NUCLEOTIDE SEQUENCE [LARGE SCALE GENOMIC DNA]</scope>
    <source>
        <strain evidence="1">CIP109753</strain>
    </source>
</reference>
<accession>A0A2N9PDI1</accession>
<dbReference type="AlphaFoldDB" id="A0A2N9PDI1"/>
<proteinExistence type="predicted"/>
<gene>
    <name evidence="1" type="ORF">FLACOL_02414</name>
</gene>
<dbReference type="EMBL" id="OLKH01000133">
    <property type="protein sequence ID" value="SPE78398.1"/>
    <property type="molecule type" value="Genomic_DNA"/>
</dbReference>
<name>A0A2N9PDI1_9FLAO</name>
<organism evidence="1 2">
    <name type="scientific">Flavobacterium columnare</name>
    <dbReference type="NCBI Taxonomy" id="996"/>
    <lineage>
        <taxon>Bacteria</taxon>
        <taxon>Pseudomonadati</taxon>
        <taxon>Bacteroidota</taxon>
        <taxon>Flavobacteriia</taxon>
        <taxon>Flavobacteriales</taxon>
        <taxon>Flavobacteriaceae</taxon>
        <taxon>Flavobacterium</taxon>
    </lineage>
</organism>
<protein>
    <submittedName>
        <fullName evidence="1">Uncharacterized protein</fullName>
    </submittedName>
</protein>
<evidence type="ECO:0000313" key="1">
    <source>
        <dbReference type="EMBL" id="SPE78398.1"/>
    </source>
</evidence>
<sequence length="447" mass="50618">MGKTKGVKKEKFKPVEGNGKEAVIYITSEIATEIEVDKNGDIVSYPDFGGYNGIEEYIINNKIYCKKIKVKGKVKSAFPTYKAYIYRGNTVGEAVKKLKQDIKFNTHENAEPTVLEVARHTLGNNKNYGDKGPTPPNSTGNLYRLRYKIGSNKGKTSYRYRIVEDNSSNLPSVKDLKKEYQSGAMNIGTRSSISIDPWNSAGLVGCIGIRGEKGIVHPNCKNMYPNQDKENYKYIYHSINNYLEEIIPELTGVYGRRGFSTSSGTVLVKESSYKEEIKVFVLVDKLPELKLFDIEDAKIALRVIYDNYGEDIATIVEKMYRLETTHFTSGQYQHCGTGGMEVFGKAPYYGWDSTTFKNHPEHTPIGTWSSFEGKALSEEGGNKQQKDKPKTFVKLPSVLAGMEYKAEYIKRYNGNYARWYNANDLDAQEIYKEKLKGIKARIVETFK</sequence>
<evidence type="ECO:0000313" key="2">
    <source>
        <dbReference type="Proteomes" id="UP000238180"/>
    </source>
</evidence>